<name>A0A7W5ATG5_9ACTN</name>
<dbReference type="Proteomes" id="UP000590749">
    <property type="component" value="Unassembled WGS sequence"/>
</dbReference>
<dbReference type="InterPro" id="IPR051052">
    <property type="entry name" value="Diverse_substrate_MTase"/>
</dbReference>
<dbReference type="EMBL" id="JACHXF010000040">
    <property type="protein sequence ID" value="MBB3101539.1"/>
    <property type="molecule type" value="Genomic_DNA"/>
</dbReference>
<dbReference type="GO" id="GO:0032259">
    <property type="term" value="P:methylation"/>
    <property type="evidence" value="ECO:0007669"/>
    <property type="project" value="UniProtKB-KW"/>
</dbReference>
<feature type="domain" description="Methyltransferase type 11" evidence="4">
    <location>
        <begin position="92"/>
        <end position="181"/>
    </location>
</feature>
<reference evidence="5 6" key="1">
    <citation type="submission" date="2020-08" db="EMBL/GenBank/DDBJ databases">
        <title>Genomic Encyclopedia of Type Strains, Phase III (KMG-III): the genomes of soil and plant-associated and newly described type strains.</title>
        <authorList>
            <person name="Whitman W."/>
        </authorList>
    </citation>
    <scope>NUCLEOTIDE SEQUENCE [LARGE SCALE GENOMIC DNA]</scope>
    <source>
        <strain evidence="5 6">CECT 3287</strain>
    </source>
</reference>
<comment type="similarity">
    <text evidence="1">Belongs to the methyltransferase superfamily.</text>
</comment>
<evidence type="ECO:0000256" key="3">
    <source>
        <dbReference type="ARBA" id="ARBA00022679"/>
    </source>
</evidence>
<dbReference type="SUPFAM" id="SSF53335">
    <property type="entry name" value="S-adenosyl-L-methionine-dependent methyltransferases"/>
    <property type="match status" value="1"/>
</dbReference>
<evidence type="ECO:0000313" key="6">
    <source>
        <dbReference type="Proteomes" id="UP000590749"/>
    </source>
</evidence>
<dbReference type="InterPro" id="IPR029063">
    <property type="entry name" value="SAM-dependent_MTases_sf"/>
</dbReference>
<sequence length="294" mass="32893">MLDELRRLTDTIAEAEARRTQIINRLRREHAASWDEIGKACGMTRQGATRRWSRTLHAGSFGSAADAYHRGRPPYPRSAVEWSVPRAARRVLDLGAGTGKLTQLLIETGLDVVAVEPSAEMRDQLAAVAPKAAIFDGTAERIPLPDADVDAVVAAQAWHWVDPARAIPEVARVLRPGGTLSLLWNIRDHTEEWVALLDNILHQHTRQEIDTNPVIGTPFAGLERTEIRWRHTLSRQALLDMVASRSYVIVLSEPERRDLLTGVADLLDTHPSTRGRDEITMPYVTRCTRAHLQR</sequence>
<dbReference type="RefSeq" id="WP_229795803.1">
    <property type="nucleotide sequence ID" value="NZ_BMPW01000052.1"/>
</dbReference>
<proteinExistence type="inferred from homology"/>
<keyword evidence="2 5" id="KW-0489">Methyltransferase</keyword>
<gene>
    <name evidence="5" type="ORF">FHR83_009268</name>
</gene>
<comment type="caution">
    <text evidence="5">The sequence shown here is derived from an EMBL/GenBank/DDBJ whole genome shotgun (WGS) entry which is preliminary data.</text>
</comment>
<dbReference type="PANTHER" id="PTHR44942">
    <property type="entry name" value="METHYLTRANSF_11 DOMAIN-CONTAINING PROTEIN"/>
    <property type="match status" value="1"/>
</dbReference>
<accession>A0A7W5ATG5</accession>
<dbReference type="GO" id="GO:0008757">
    <property type="term" value="F:S-adenosylmethionine-dependent methyltransferase activity"/>
    <property type="evidence" value="ECO:0007669"/>
    <property type="project" value="InterPro"/>
</dbReference>
<dbReference type="CDD" id="cd02440">
    <property type="entry name" value="AdoMet_MTases"/>
    <property type="match status" value="1"/>
</dbReference>
<keyword evidence="3 5" id="KW-0808">Transferase</keyword>
<organism evidence="5 6">
    <name type="scientific">Actinoplanes campanulatus</name>
    <dbReference type="NCBI Taxonomy" id="113559"/>
    <lineage>
        <taxon>Bacteria</taxon>
        <taxon>Bacillati</taxon>
        <taxon>Actinomycetota</taxon>
        <taxon>Actinomycetes</taxon>
        <taxon>Micromonosporales</taxon>
        <taxon>Micromonosporaceae</taxon>
        <taxon>Actinoplanes</taxon>
    </lineage>
</organism>
<evidence type="ECO:0000256" key="1">
    <source>
        <dbReference type="ARBA" id="ARBA00008361"/>
    </source>
</evidence>
<evidence type="ECO:0000259" key="4">
    <source>
        <dbReference type="Pfam" id="PF08241"/>
    </source>
</evidence>
<evidence type="ECO:0000313" key="5">
    <source>
        <dbReference type="EMBL" id="MBB3101539.1"/>
    </source>
</evidence>
<protein>
    <submittedName>
        <fullName evidence="5">SAM-dependent methyltransferase</fullName>
    </submittedName>
</protein>
<evidence type="ECO:0000256" key="2">
    <source>
        <dbReference type="ARBA" id="ARBA00022603"/>
    </source>
</evidence>
<keyword evidence="6" id="KW-1185">Reference proteome</keyword>
<dbReference type="PANTHER" id="PTHR44942:SF4">
    <property type="entry name" value="METHYLTRANSFERASE TYPE 11 DOMAIN-CONTAINING PROTEIN"/>
    <property type="match status" value="1"/>
</dbReference>
<dbReference type="Pfam" id="PF08241">
    <property type="entry name" value="Methyltransf_11"/>
    <property type="match status" value="1"/>
</dbReference>
<dbReference type="Gene3D" id="3.40.50.150">
    <property type="entry name" value="Vaccinia Virus protein VP39"/>
    <property type="match status" value="1"/>
</dbReference>
<dbReference type="AlphaFoldDB" id="A0A7W5ATG5"/>
<dbReference type="InterPro" id="IPR013216">
    <property type="entry name" value="Methyltransf_11"/>
</dbReference>